<feature type="domain" description="CBM6" evidence="12">
    <location>
        <begin position="789"/>
        <end position="915"/>
    </location>
</feature>
<dbReference type="Pfam" id="PF03422">
    <property type="entry name" value="CBM_6"/>
    <property type="match status" value="1"/>
</dbReference>
<feature type="compositionally biased region" description="Basic and acidic residues" evidence="8">
    <location>
        <begin position="193"/>
        <end position="208"/>
    </location>
</feature>
<dbReference type="InterPro" id="IPR005084">
    <property type="entry name" value="CBM6"/>
</dbReference>
<evidence type="ECO:0000256" key="2">
    <source>
        <dbReference type="ARBA" id="ARBA00022617"/>
    </source>
</evidence>
<evidence type="ECO:0000256" key="5">
    <source>
        <dbReference type="ARBA" id="ARBA00022982"/>
    </source>
</evidence>
<sequence length="920" mass="101390">MKLVHQTYWLTFFLLMAGITACVQSNKATSTDSINQVVEQPVAPAQRPEENRFVKTVLAEGLREPMELAITPAGNAFWIERKGYIFYFDASSNKPVKAGQVEAFYGNNDGLLGIALDPDFATNKFVYLYYSPAGTVAEQKLTRFTFDETAKKLTSEKVILTIPTQRQECCHSGGGLAFGPDRNLYIGTGDNVSPKEQDGYSPLDERPGRSAFDSQGTAGNSNDLRGKVLRIRIALDGTYTIPEGNLFPKGMPKTRPEIYVMGGRNPIRLSIDKKTGYLYFGDVGPDANAPSARGPEAFDEINVAKKAGNFGWPYFVGDNKAYPKYDFATGTIGAYFNPEKPVNKSPYNTGIQVLPPAQPAMIWYSGPVNPRFPSLGTGGRSAMAGPVFRFNPNSNSPYQFPAYYDNTLFIHDWMRDWVKAVKLDEQGNLKSIEDFMPNNGFSSPMDMEFGPDGTLYVLEYGDGWYSENADAKLVRITYIKGNRPPVVKMSASALTGRVPLEVAFSSKGTMDLEGDAVKYEWRFMNSDQVNATEANPIYTYEKPGIYRAKLTVTDTQGQKSEEEIEIIARNTQPEIAIELFGNSSFYWPNQKLKYKVFVKDAEDGSTQNKSINAAQVPVFLEYSTSGDNLSPFLTAQHKETTAGAELGNHPGKILMAQSDCKGCHAPDKKSIGPSYQEIALRYKSDATALDRLAAKIIKGGGGVWNRNFVMVSHPGLSVQAASEMVKYIFTFAEQKAAPLPLAPEGFLSFKLPATNNTAGIFRLMATYTDRSGAEVKPLSATAWHVWRSPRVQAEDHTLIKKLKVIGRLEDGDKRYLGETASGANVLFKDLDLTGVGKVSLRYAGVLPGSTAEVRLDSPTGEIIGSTALPETGNMEKWQLAVCNIKPTTGKKNIYLVLQNPQHVKNIVNLDWLEFSLARNQ</sequence>
<feature type="signal peptide" evidence="9">
    <location>
        <begin position="1"/>
        <end position="17"/>
    </location>
</feature>
<evidence type="ECO:0000259" key="10">
    <source>
        <dbReference type="PROSITE" id="PS50093"/>
    </source>
</evidence>
<dbReference type="InterPro" id="IPR002324">
    <property type="entry name" value="Cyt_c_ID"/>
</dbReference>
<keyword evidence="14" id="KW-1185">Reference proteome</keyword>
<dbReference type="InterPro" id="IPR011041">
    <property type="entry name" value="Quinoprot_gluc/sorb_DH_b-prop"/>
</dbReference>
<dbReference type="InterPro" id="IPR009056">
    <property type="entry name" value="Cyt_c-like_dom"/>
</dbReference>
<comment type="caution">
    <text evidence="13">The sequence shown here is derived from an EMBL/GenBank/DDBJ whole genome shotgun (WGS) entry which is preliminary data.</text>
</comment>
<keyword evidence="5" id="KW-0249">Electron transport</keyword>
<comment type="PTM">
    <text evidence="7">Binds 1 heme c group covalently per subunit.</text>
</comment>
<protein>
    <recommendedName>
        <fullName evidence="15">Glycosyl hydrolase</fullName>
    </recommendedName>
</protein>
<dbReference type="InterPro" id="IPR022409">
    <property type="entry name" value="PKD/Chitinase_dom"/>
</dbReference>
<evidence type="ECO:0000256" key="9">
    <source>
        <dbReference type="SAM" id="SignalP"/>
    </source>
</evidence>
<dbReference type="SUPFAM" id="SSF50952">
    <property type="entry name" value="Soluble quinoprotein glucose dehydrogenase"/>
    <property type="match status" value="1"/>
</dbReference>
<feature type="binding site" description="covalent" evidence="7">
    <location>
        <position position="710"/>
    </location>
    <ligand>
        <name>heme c</name>
        <dbReference type="ChEBI" id="CHEBI:61717"/>
    </ligand>
</feature>
<dbReference type="PROSITE" id="PS50093">
    <property type="entry name" value="PKD"/>
    <property type="match status" value="1"/>
</dbReference>
<keyword evidence="6 7" id="KW-0408">Iron</keyword>
<evidence type="ECO:0000256" key="1">
    <source>
        <dbReference type="ARBA" id="ARBA00022448"/>
    </source>
</evidence>
<dbReference type="RefSeq" id="WP_146896360.1">
    <property type="nucleotide sequence ID" value="NZ_BJYS01000007.1"/>
</dbReference>
<dbReference type="OrthoDB" id="9816308at2"/>
<dbReference type="InterPro" id="IPR035986">
    <property type="entry name" value="PKD_dom_sf"/>
</dbReference>
<evidence type="ECO:0000256" key="8">
    <source>
        <dbReference type="SAM" id="MobiDB-lite"/>
    </source>
</evidence>
<dbReference type="PROSITE" id="PS51175">
    <property type="entry name" value="CBM6"/>
    <property type="match status" value="1"/>
</dbReference>
<dbReference type="InterPro" id="IPR000601">
    <property type="entry name" value="PKD_dom"/>
</dbReference>
<keyword evidence="2 7" id="KW-0349">Heme</keyword>
<dbReference type="PANTHER" id="PTHR19328:SF75">
    <property type="entry name" value="ALDOSE SUGAR DEHYDROGENASE YLII"/>
    <property type="match status" value="1"/>
</dbReference>
<dbReference type="SUPFAM" id="SSF49785">
    <property type="entry name" value="Galactose-binding domain-like"/>
    <property type="match status" value="1"/>
</dbReference>
<dbReference type="Pfam" id="PF07995">
    <property type="entry name" value="GSDH"/>
    <property type="match status" value="1"/>
</dbReference>
<dbReference type="GO" id="GO:0020037">
    <property type="term" value="F:heme binding"/>
    <property type="evidence" value="ECO:0007669"/>
    <property type="project" value="InterPro"/>
</dbReference>
<evidence type="ECO:0000256" key="6">
    <source>
        <dbReference type="ARBA" id="ARBA00023004"/>
    </source>
</evidence>
<organism evidence="13 14">
    <name type="scientific">Adhaeribacter aerolatus</name>
    <dbReference type="NCBI Taxonomy" id="670289"/>
    <lineage>
        <taxon>Bacteria</taxon>
        <taxon>Pseudomonadati</taxon>
        <taxon>Bacteroidota</taxon>
        <taxon>Cytophagia</taxon>
        <taxon>Cytophagales</taxon>
        <taxon>Hymenobacteraceae</taxon>
        <taxon>Adhaeribacter</taxon>
    </lineage>
</organism>
<feature type="binding site" description="covalent" evidence="7">
    <location>
        <position position="664"/>
    </location>
    <ligand>
        <name>heme c</name>
        <dbReference type="ChEBI" id="CHEBI:61717"/>
    </ligand>
</feature>
<dbReference type="CDD" id="cd04084">
    <property type="entry name" value="CBM6_xylanase-like"/>
    <property type="match status" value="1"/>
</dbReference>
<dbReference type="InterPro" id="IPR011042">
    <property type="entry name" value="6-blade_b-propeller_TolB-like"/>
</dbReference>
<gene>
    <name evidence="13" type="ORF">AAE02nite_13810</name>
</gene>
<dbReference type="InterPro" id="IPR036909">
    <property type="entry name" value="Cyt_c-like_dom_sf"/>
</dbReference>
<feature type="chain" id="PRO_5021837293" description="Glycosyl hydrolase" evidence="9">
    <location>
        <begin position="18"/>
        <end position="920"/>
    </location>
</feature>
<evidence type="ECO:0000256" key="3">
    <source>
        <dbReference type="ARBA" id="ARBA00022723"/>
    </source>
</evidence>
<feature type="region of interest" description="Disordered" evidence="8">
    <location>
        <begin position="190"/>
        <end position="221"/>
    </location>
</feature>
<dbReference type="SUPFAM" id="SSF49299">
    <property type="entry name" value="PKD domain"/>
    <property type="match status" value="1"/>
</dbReference>
<reference evidence="13 14" key="1">
    <citation type="submission" date="2019-07" db="EMBL/GenBank/DDBJ databases">
        <title>Whole genome shotgun sequence of Adhaeribacter aerolatus NBRC 106133.</title>
        <authorList>
            <person name="Hosoyama A."/>
            <person name="Uohara A."/>
            <person name="Ohji S."/>
            <person name="Ichikawa N."/>
        </authorList>
    </citation>
    <scope>NUCLEOTIDE SEQUENCE [LARGE SCALE GENOMIC DNA]</scope>
    <source>
        <strain evidence="13 14">NBRC 106133</strain>
    </source>
</reference>
<name>A0A512AW32_9BACT</name>
<dbReference type="Gene3D" id="1.10.760.10">
    <property type="entry name" value="Cytochrome c-like domain"/>
    <property type="match status" value="1"/>
</dbReference>
<dbReference type="Gene3D" id="2.60.40.10">
    <property type="entry name" value="Immunoglobulins"/>
    <property type="match status" value="1"/>
</dbReference>
<evidence type="ECO:0000256" key="4">
    <source>
        <dbReference type="ARBA" id="ARBA00022729"/>
    </source>
</evidence>
<dbReference type="SUPFAM" id="SSF46626">
    <property type="entry name" value="Cytochrome c"/>
    <property type="match status" value="1"/>
</dbReference>
<dbReference type="Gene3D" id="2.60.120.260">
    <property type="entry name" value="Galactose-binding domain-like"/>
    <property type="match status" value="1"/>
</dbReference>
<dbReference type="Pfam" id="PF00034">
    <property type="entry name" value="Cytochrom_C"/>
    <property type="match status" value="1"/>
</dbReference>
<dbReference type="InterPro" id="IPR008979">
    <property type="entry name" value="Galactose-bd-like_sf"/>
</dbReference>
<feature type="domain" description="PKD" evidence="10">
    <location>
        <begin position="485"/>
        <end position="557"/>
    </location>
</feature>
<dbReference type="Proteomes" id="UP000321532">
    <property type="component" value="Unassembled WGS sequence"/>
</dbReference>
<dbReference type="GO" id="GO:0005506">
    <property type="term" value="F:iron ion binding"/>
    <property type="evidence" value="ECO:0007669"/>
    <property type="project" value="InterPro"/>
</dbReference>
<dbReference type="InterPro" id="IPR006584">
    <property type="entry name" value="Cellulose-bd_IV"/>
</dbReference>
<dbReference type="GO" id="GO:0009055">
    <property type="term" value="F:electron transfer activity"/>
    <property type="evidence" value="ECO:0007669"/>
    <property type="project" value="InterPro"/>
</dbReference>
<dbReference type="Pfam" id="PF18911">
    <property type="entry name" value="PKD_4"/>
    <property type="match status" value="1"/>
</dbReference>
<feature type="domain" description="Cytochrome c" evidence="11">
    <location>
        <begin position="638"/>
        <end position="732"/>
    </location>
</feature>
<dbReference type="SMART" id="SM00089">
    <property type="entry name" value="PKD"/>
    <property type="match status" value="1"/>
</dbReference>
<feature type="binding site" description="covalent" evidence="7">
    <location>
        <position position="660"/>
    </location>
    <ligand>
        <name>heme c</name>
        <dbReference type="ChEBI" id="CHEBI:61717"/>
    </ligand>
</feature>
<evidence type="ECO:0000313" key="13">
    <source>
        <dbReference type="EMBL" id="GEO03717.1"/>
    </source>
</evidence>
<keyword evidence="4 9" id="KW-0732">Signal</keyword>
<keyword evidence="3 7" id="KW-0479">Metal-binding</keyword>
<dbReference type="Gene3D" id="2.120.10.30">
    <property type="entry name" value="TolB, C-terminal domain"/>
    <property type="match status" value="1"/>
</dbReference>
<dbReference type="InterPro" id="IPR012938">
    <property type="entry name" value="Glc/Sorbosone_DH"/>
</dbReference>
<feature type="compositionally biased region" description="Polar residues" evidence="8">
    <location>
        <begin position="212"/>
        <end position="221"/>
    </location>
</feature>
<accession>A0A512AW32</accession>
<evidence type="ECO:0008006" key="15">
    <source>
        <dbReference type="Google" id="ProtNLM"/>
    </source>
</evidence>
<dbReference type="AlphaFoldDB" id="A0A512AW32"/>
<dbReference type="GO" id="GO:0030246">
    <property type="term" value="F:carbohydrate binding"/>
    <property type="evidence" value="ECO:0007669"/>
    <property type="project" value="InterPro"/>
</dbReference>
<evidence type="ECO:0000256" key="7">
    <source>
        <dbReference type="PIRSR" id="PIRSR602324-1"/>
    </source>
</evidence>
<evidence type="ECO:0000259" key="11">
    <source>
        <dbReference type="PROSITE" id="PS51007"/>
    </source>
</evidence>
<evidence type="ECO:0000259" key="12">
    <source>
        <dbReference type="PROSITE" id="PS51175"/>
    </source>
</evidence>
<dbReference type="PRINTS" id="PR00606">
    <property type="entry name" value="CYTCHROMECID"/>
</dbReference>
<dbReference type="PANTHER" id="PTHR19328">
    <property type="entry name" value="HEDGEHOG-INTERACTING PROTEIN"/>
    <property type="match status" value="1"/>
</dbReference>
<dbReference type="EMBL" id="BJYS01000007">
    <property type="protein sequence ID" value="GEO03717.1"/>
    <property type="molecule type" value="Genomic_DNA"/>
</dbReference>
<evidence type="ECO:0000313" key="14">
    <source>
        <dbReference type="Proteomes" id="UP000321532"/>
    </source>
</evidence>
<keyword evidence="1" id="KW-0813">Transport</keyword>
<dbReference type="PROSITE" id="PS51007">
    <property type="entry name" value="CYTC"/>
    <property type="match status" value="1"/>
</dbReference>
<proteinExistence type="predicted"/>
<dbReference type="CDD" id="cd00146">
    <property type="entry name" value="PKD"/>
    <property type="match status" value="1"/>
</dbReference>
<dbReference type="InterPro" id="IPR013783">
    <property type="entry name" value="Ig-like_fold"/>
</dbReference>
<dbReference type="PROSITE" id="PS51257">
    <property type="entry name" value="PROKAR_LIPOPROTEIN"/>
    <property type="match status" value="1"/>
</dbReference>
<dbReference type="SMART" id="SM00606">
    <property type="entry name" value="CBD_IV"/>
    <property type="match status" value="1"/>
</dbReference>